<protein>
    <recommendedName>
        <fullName evidence="4">PIN domain-containing protein</fullName>
    </recommendedName>
</protein>
<dbReference type="Proteomes" id="UP000292447">
    <property type="component" value="Chromosome III"/>
</dbReference>
<keyword evidence="3" id="KW-1185">Reference proteome</keyword>
<feature type="compositionally biased region" description="Basic and acidic residues" evidence="1">
    <location>
        <begin position="448"/>
        <end position="457"/>
    </location>
</feature>
<feature type="region of interest" description="Disordered" evidence="1">
    <location>
        <begin position="390"/>
        <end position="511"/>
    </location>
</feature>
<evidence type="ECO:0000256" key="1">
    <source>
        <dbReference type="SAM" id="MobiDB-lite"/>
    </source>
</evidence>
<feature type="compositionally biased region" description="Basic residues" evidence="1">
    <location>
        <begin position="426"/>
        <end position="439"/>
    </location>
</feature>
<reference evidence="3" key="1">
    <citation type="submission" date="2019-03" db="EMBL/GenBank/DDBJ databases">
        <title>Snf2 controls pulcherriminic acid biosynthesis and connects pigmentation and antifungal activity of the yeast Metschnikowia pulcherrima.</title>
        <authorList>
            <person name="Gore-Lloyd D."/>
            <person name="Sumann I."/>
            <person name="Brachmann A.O."/>
            <person name="Schneeberger K."/>
            <person name="Ortiz-Merino R.A."/>
            <person name="Moreno-Beltran M."/>
            <person name="Schlaefli M."/>
            <person name="Kirner P."/>
            <person name="Santos Kron A."/>
            <person name="Wolfe K.H."/>
            <person name="Piel J."/>
            <person name="Ahrens C.H."/>
            <person name="Henk D."/>
            <person name="Freimoser F.M."/>
        </authorList>
    </citation>
    <scope>NUCLEOTIDE SEQUENCE [LARGE SCALE GENOMIC DNA]</scope>
    <source>
        <strain evidence="3">APC 1.2</strain>
    </source>
</reference>
<proteinExistence type="predicted"/>
<sequence>METPTNIPPTDPDVEPEILNQAADNQQAETPSLPAPTNPVRTVNFILDPSAFTLGLGNIERWFDEDYFRSQVKNKNEKIHLNLYLSTYTLHELDYQRRGPIVGSTKALEALKFIDRKLESDNGLLDNLGDDLEPEAAQASADEKFLYSLHLEHRTYQFPQWPTCAKFQIRNPDPEELPNHGKYSLYDEINHLGGDVQGRAGEKFEVPARLKHLIRSAIYLTRMKHNGPADITGDMWKLVTEDTVTKVWASCFGVDCLNINEAELLLFHGKDLTKFEIKGQGADFFSGEDKYQAEAPDTLHKKVNTTHYKYTHLKADENANNKKRDGRRKGTTKAPQKAIFSQSEPQESDESKGVKVEGGVITEDFNMINFAPREETTKLVTSKLFLKELKPSSKARDSGKAKSEKSIKNAEAVQTDKNAQNPGKSTKGKKAQGKRKASGKVKGLVTQKEAKAKDSDKALLGPEGSVEATKAKSPRSARKKMNKKKTPPANEISKKSESISVEASKSSEGIS</sequence>
<accession>A0A4V1AEE2</accession>
<feature type="compositionally biased region" description="Polar residues" evidence="1">
    <location>
        <begin position="415"/>
        <end position="424"/>
    </location>
</feature>
<dbReference type="EMBL" id="CP034458">
    <property type="protein sequence ID" value="QBM88903.1"/>
    <property type="molecule type" value="Genomic_DNA"/>
</dbReference>
<feature type="compositionally biased region" description="Low complexity" evidence="1">
    <location>
        <begin position="498"/>
        <end position="511"/>
    </location>
</feature>
<dbReference type="AlphaFoldDB" id="A0A4V1AEE2"/>
<evidence type="ECO:0000313" key="2">
    <source>
        <dbReference type="EMBL" id="QBM88903.1"/>
    </source>
</evidence>
<feature type="compositionally biased region" description="Basic and acidic residues" evidence="1">
    <location>
        <begin position="390"/>
        <end position="408"/>
    </location>
</feature>
<evidence type="ECO:0008006" key="4">
    <source>
        <dbReference type="Google" id="ProtNLM"/>
    </source>
</evidence>
<feature type="compositionally biased region" description="Basic residues" evidence="1">
    <location>
        <begin position="472"/>
        <end position="486"/>
    </location>
</feature>
<evidence type="ECO:0000313" key="3">
    <source>
        <dbReference type="Proteomes" id="UP000292447"/>
    </source>
</evidence>
<feature type="region of interest" description="Disordered" evidence="1">
    <location>
        <begin position="315"/>
        <end position="354"/>
    </location>
</feature>
<gene>
    <name evidence="2" type="ORF">METSCH_C08840</name>
</gene>
<name>A0A4V1AEE2_9ASCO</name>
<organism evidence="2 3">
    <name type="scientific">Metschnikowia aff. pulcherrima</name>
    <dbReference type="NCBI Taxonomy" id="2163413"/>
    <lineage>
        <taxon>Eukaryota</taxon>
        <taxon>Fungi</taxon>
        <taxon>Dikarya</taxon>
        <taxon>Ascomycota</taxon>
        <taxon>Saccharomycotina</taxon>
        <taxon>Pichiomycetes</taxon>
        <taxon>Metschnikowiaceae</taxon>
        <taxon>Metschnikowia</taxon>
    </lineage>
</organism>